<dbReference type="InterPro" id="IPR036259">
    <property type="entry name" value="MFS_trans_sf"/>
</dbReference>
<dbReference type="InterPro" id="IPR005828">
    <property type="entry name" value="MFS_sugar_transport-like"/>
</dbReference>
<dbReference type="CDD" id="cd17364">
    <property type="entry name" value="MFS_PhT"/>
    <property type="match status" value="1"/>
</dbReference>
<dbReference type="Pfam" id="PF00083">
    <property type="entry name" value="Sugar_tr"/>
    <property type="match status" value="1"/>
</dbReference>
<organism evidence="7 8">
    <name type="scientific">Sulfolobus acidocaldarius</name>
    <dbReference type="NCBI Taxonomy" id="2285"/>
    <lineage>
        <taxon>Archaea</taxon>
        <taxon>Thermoproteota</taxon>
        <taxon>Thermoprotei</taxon>
        <taxon>Sulfolobales</taxon>
        <taxon>Sulfolobaceae</taxon>
        <taxon>Sulfolobus</taxon>
    </lineage>
</organism>
<evidence type="ECO:0000313" key="8">
    <source>
        <dbReference type="Proteomes" id="UP000065473"/>
    </source>
</evidence>
<dbReference type="GO" id="GO:0022857">
    <property type="term" value="F:transmembrane transporter activity"/>
    <property type="evidence" value="ECO:0007669"/>
    <property type="project" value="InterPro"/>
</dbReference>
<keyword evidence="4 5" id="KW-0472">Membrane</keyword>
<dbReference type="SUPFAM" id="SSF103473">
    <property type="entry name" value="MFS general substrate transporter"/>
    <property type="match status" value="1"/>
</dbReference>
<dbReference type="PROSITE" id="PS00217">
    <property type="entry name" value="SUGAR_TRANSPORT_2"/>
    <property type="match status" value="1"/>
</dbReference>
<evidence type="ECO:0000256" key="1">
    <source>
        <dbReference type="ARBA" id="ARBA00004141"/>
    </source>
</evidence>
<evidence type="ECO:0000256" key="5">
    <source>
        <dbReference type="SAM" id="Phobius"/>
    </source>
</evidence>
<feature type="transmembrane region" description="Helical" evidence="5">
    <location>
        <begin position="321"/>
        <end position="342"/>
    </location>
</feature>
<dbReference type="InterPro" id="IPR005829">
    <property type="entry name" value="Sugar_transporter_CS"/>
</dbReference>
<sequence length="493" mass="53240">MSNNPFKGIDNTKLNWNHIKIWYTAGMGFFTDAYDLLIISYILAVMIDAYKYYGFNMAGFTEYLIGNQATFWTGLLASSAIWTAIIGQLVFGYIGDRLGRKKVYGVEASLLTAGALLSALSPNLPLLILFKSIMGLGIGGDYPISATIMSEYSNVKDRGKLVALVFSNQALGSIAALIVGVVAALTLPPDIAWRVMAGFGAIPAATVIYLRRKVPETPRYSLIAKGDVEEAKKAAQFVGANLQVKDSLKAPNSSTKLNIMTFLRNYSLLLIGTAGTWFILDIAFYGTGVYSSSVITPIFGSPFSSTITSITEFQSELAKQLFIGGIPYLVGFPGYFTAVALIDKLGRKLIQVQGFIVMGILYGIVSLVLFQAGKSISFTIPATVAFILYSLTFFFIDFGANTTTFVIPSEVYPTKFRSTGHGISAASGKLGAAITTYLFPSLVASIGFRNIFVLLTAVSIIGAILTIVLIPEPKMKSLEDVAKEEIQTETESE</sequence>
<dbReference type="RefSeq" id="WP_061952137.1">
    <property type="nucleotide sequence ID" value="NZ_CP013694.1"/>
</dbReference>
<feature type="domain" description="Major facilitator superfamily (MFS) profile" evidence="6">
    <location>
        <begin position="21"/>
        <end position="474"/>
    </location>
</feature>
<evidence type="ECO:0000259" key="6">
    <source>
        <dbReference type="PROSITE" id="PS50850"/>
    </source>
</evidence>
<gene>
    <name evidence="7" type="ORF">ATY89_02000</name>
</gene>
<feature type="transmembrane region" description="Helical" evidence="5">
    <location>
        <begin position="451"/>
        <end position="470"/>
    </location>
</feature>
<keyword evidence="3 5" id="KW-1133">Transmembrane helix</keyword>
<dbReference type="GO" id="GO:0016020">
    <property type="term" value="C:membrane"/>
    <property type="evidence" value="ECO:0007669"/>
    <property type="project" value="UniProtKB-SubCell"/>
</dbReference>
<keyword evidence="2 5" id="KW-0812">Transmembrane</keyword>
<dbReference type="Proteomes" id="UP000065473">
    <property type="component" value="Chromosome"/>
</dbReference>
<dbReference type="InterPro" id="IPR020846">
    <property type="entry name" value="MFS_dom"/>
</dbReference>
<accession>A0A0U3GV12</accession>
<reference evidence="7 8" key="1">
    <citation type="submission" date="2015-12" db="EMBL/GenBank/DDBJ databases">
        <title>A stable core within a dynamic pangenome in Sulfolobus acidocaldarius.</title>
        <authorList>
            <person name="Anderson R."/>
            <person name="Kouris A."/>
            <person name="Seward C."/>
            <person name="Campbell K."/>
            <person name="Whitaker R."/>
        </authorList>
    </citation>
    <scope>NUCLEOTIDE SEQUENCE [LARGE SCALE GENOMIC DNA]</scope>
    <source>
        <strain evidence="7 8">GG12-C01-09</strain>
    </source>
</reference>
<dbReference type="AlphaFoldDB" id="A0A0U3GV12"/>
<dbReference type="PROSITE" id="PS50850">
    <property type="entry name" value="MFS"/>
    <property type="match status" value="1"/>
</dbReference>
<comment type="subcellular location">
    <subcellularLocation>
        <location evidence="1">Membrane</location>
        <topology evidence="1">Multi-pass membrane protein</topology>
    </subcellularLocation>
</comment>
<evidence type="ECO:0000256" key="4">
    <source>
        <dbReference type="ARBA" id="ARBA00023136"/>
    </source>
</evidence>
<evidence type="ECO:0000256" key="3">
    <source>
        <dbReference type="ARBA" id="ARBA00022989"/>
    </source>
</evidence>
<feature type="transmembrane region" description="Helical" evidence="5">
    <location>
        <begin position="378"/>
        <end position="400"/>
    </location>
</feature>
<proteinExistence type="predicted"/>
<feature type="transmembrane region" description="Helical" evidence="5">
    <location>
        <begin position="69"/>
        <end position="91"/>
    </location>
</feature>
<evidence type="ECO:0000313" key="7">
    <source>
        <dbReference type="EMBL" id="ALU28854.1"/>
    </source>
</evidence>
<dbReference type="EMBL" id="CP013694">
    <property type="protein sequence ID" value="ALU28854.1"/>
    <property type="molecule type" value="Genomic_DNA"/>
</dbReference>
<feature type="transmembrane region" description="Helical" evidence="5">
    <location>
        <begin position="191"/>
        <end position="210"/>
    </location>
</feature>
<evidence type="ECO:0000256" key="2">
    <source>
        <dbReference type="ARBA" id="ARBA00022692"/>
    </source>
</evidence>
<name>A0A0U3GV12_9CREN</name>
<protein>
    <submittedName>
        <fullName evidence="7">MFS transporter</fullName>
    </submittedName>
</protein>
<dbReference type="Gene3D" id="1.20.1250.20">
    <property type="entry name" value="MFS general substrate transporter like domains"/>
    <property type="match status" value="1"/>
</dbReference>
<feature type="transmembrane region" description="Helical" evidence="5">
    <location>
        <begin position="21"/>
        <end position="49"/>
    </location>
</feature>
<dbReference type="PROSITE" id="PS00216">
    <property type="entry name" value="SUGAR_TRANSPORT_1"/>
    <property type="match status" value="1"/>
</dbReference>
<dbReference type="PANTHER" id="PTHR24064">
    <property type="entry name" value="SOLUTE CARRIER FAMILY 22 MEMBER"/>
    <property type="match status" value="1"/>
</dbReference>
<feature type="transmembrane region" description="Helical" evidence="5">
    <location>
        <begin position="421"/>
        <end position="439"/>
    </location>
</feature>
<feature type="transmembrane region" description="Helical" evidence="5">
    <location>
        <begin position="266"/>
        <end position="286"/>
    </location>
</feature>
<feature type="transmembrane region" description="Helical" evidence="5">
    <location>
        <begin position="354"/>
        <end position="372"/>
    </location>
</feature>
<feature type="transmembrane region" description="Helical" evidence="5">
    <location>
        <begin position="161"/>
        <end position="185"/>
    </location>
</feature>